<feature type="transmembrane region" description="Helical" evidence="1">
    <location>
        <begin position="20"/>
        <end position="42"/>
    </location>
</feature>
<gene>
    <name evidence="2" type="ORF">GV64_22725</name>
</gene>
<comment type="caution">
    <text evidence="2">The sequence shown here is derived from an EMBL/GenBank/DDBJ whole genome shotgun (WGS) entry which is preliminary data.</text>
</comment>
<dbReference type="RefSeq" id="WP_020582347.1">
    <property type="nucleotide sequence ID" value="NZ_JOJP01000001.1"/>
</dbReference>
<evidence type="ECO:0000313" key="2">
    <source>
        <dbReference type="EMBL" id="KEI73146.1"/>
    </source>
</evidence>
<keyword evidence="1" id="KW-0812">Transmembrane</keyword>
<accession>A0A081KG70</accession>
<evidence type="ECO:0000313" key="3">
    <source>
        <dbReference type="Proteomes" id="UP000027997"/>
    </source>
</evidence>
<keyword evidence="1" id="KW-1133">Transmembrane helix</keyword>
<name>A0A081KG70_9GAMM</name>
<sequence>MAIQNKTLVNNRLGSLLSRVGILSIIALSALITGFISLQFFYQQKVDGYFSDLAIHTSLTDEAALIIRTKDHWITTAGQHRETYKPLLAKELGEYRNHRYVGWFSSYEDWLRSNDGLPFTLMYEVQYEHGISQEAFFFKGIVPARLMAREVNIN</sequence>
<keyword evidence="1" id="KW-0472">Membrane</keyword>
<evidence type="ECO:0000256" key="1">
    <source>
        <dbReference type="SAM" id="Phobius"/>
    </source>
</evidence>
<protein>
    <submittedName>
        <fullName evidence="2">Uncharacterized protein</fullName>
    </submittedName>
</protein>
<dbReference type="AlphaFoldDB" id="A0A081KG70"/>
<organism evidence="2 3">
    <name type="scientific">Endozoicomonas elysicola</name>
    <dbReference type="NCBI Taxonomy" id="305900"/>
    <lineage>
        <taxon>Bacteria</taxon>
        <taxon>Pseudomonadati</taxon>
        <taxon>Pseudomonadota</taxon>
        <taxon>Gammaproteobacteria</taxon>
        <taxon>Oceanospirillales</taxon>
        <taxon>Endozoicomonadaceae</taxon>
        <taxon>Endozoicomonas</taxon>
    </lineage>
</organism>
<reference evidence="2 3" key="1">
    <citation type="submission" date="2014-06" db="EMBL/GenBank/DDBJ databases">
        <title>Whole Genome Sequences of Three Symbiotic Endozoicomonas Bacteria.</title>
        <authorList>
            <person name="Neave M.J."/>
            <person name="Apprill A."/>
            <person name="Voolstra C.R."/>
        </authorList>
    </citation>
    <scope>NUCLEOTIDE SEQUENCE [LARGE SCALE GENOMIC DNA]</scope>
    <source>
        <strain evidence="2 3">DSM 22380</strain>
    </source>
</reference>
<proteinExistence type="predicted"/>
<keyword evidence="3" id="KW-1185">Reference proteome</keyword>
<dbReference type="EMBL" id="JOJP01000001">
    <property type="protein sequence ID" value="KEI73146.1"/>
    <property type="molecule type" value="Genomic_DNA"/>
</dbReference>
<dbReference type="Proteomes" id="UP000027997">
    <property type="component" value="Unassembled WGS sequence"/>
</dbReference>